<feature type="domain" description="Integrase catalytic" evidence="2">
    <location>
        <begin position="64"/>
        <end position="178"/>
    </location>
</feature>
<evidence type="ECO:0000256" key="1">
    <source>
        <dbReference type="SAM" id="MobiDB-lite"/>
    </source>
</evidence>
<dbReference type="GO" id="GO:0015074">
    <property type="term" value="P:DNA integration"/>
    <property type="evidence" value="ECO:0007669"/>
    <property type="project" value="InterPro"/>
</dbReference>
<dbReference type="AlphaFoldDB" id="A0A8B2NCB8"/>
<dbReference type="InterPro" id="IPR036397">
    <property type="entry name" value="RNaseH_sf"/>
</dbReference>
<dbReference type="Proteomes" id="UP000249590">
    <property type="component" value="Unassembled WGS sequence"/>
</dbReference>
<dbReference type="PANTHER" id="PTHR42648:SF12">
    <property type="entry name" value="BLL1855 PROTEIN"/>
    <property type="match status" value="1"/>
</dbReference>
<keyword evidence="4" id="KW-1185">Reference proteome</keyword>
<dbReference type="OrthoDB" id="9814072at2"/>
<organism evidence="3 4">
    <name type="scientific">Acuticoccus sediminis</name>
    <dbReference type="NCBI Taxonomy" id="2184697"/>
    <lineage>
        <taxon>Bacteria</taxon>
        <taxon>Pseudomonadati</taxon>
        <taxon>Pseudomonadota</taxon>
        <taxon>Alphaproteobacteria</taxon>
        <taxon>Hyphomicrobiales</taxon>
        <taxon>Amorphaceae</taxon>
        <taxon>Acuticoccus</taxon>
    </lineage>
</organism>
<dbReference type="RefSeq" id="WP_111352725.1">
    <property type="nucleotide sequence ID" value="NZ_QHHQ01000019.1"/>
</dbReference>
<evidence type="ECO:0000313" key="4">
    <source>
        <dbReference type="Proteomes" id="UP000249590"/>
    </source>
</evidence>
<comment type="caution">
    <text evidence="3">The sequence shown here is derived from an EMBL/GenBank/DDBJ whole genome shotgun (WGS) entry which is preliminary data.</text>
</comment>
<dbReference type="SUPFAM" id="SSF53098">
    <property type="entry name" value="Ribonuclease H-like"/>
    <property type="match status" value="1"/>
</dbReference>
<dbReference type="GO" id="GO:0003676">
    <property type="term" value="F:nucleic acid binding"/>
    <property type="evidence" value="ECO:0007669"/>
    <property type="project" value="InterPro"/>
</dbReference>
<dbReference type="InterPro" id="IPR001584">
    <property type="entry name" value="Integrase_cat-core"/>
</dbReference>
<proteinExistence type="predicted"/>
<name>A0A8B2NCB8_9HYPH</name>
<protein>
    <recommendedName>
        <fullName evidence="2">Integrase catalytic domain-containing protein</fullName>
    </recommendedName>
</protein>
<feature type="compositionally biased region" description="Basic residues" evidence="1">
    <location>
        <begin position="209"/>
        <end position="220"/>
    </location>
</feature>
<gene>
    <name evidence="3" type="ORF">DLJ53_33775</name>
</gene>
<feature type="region of interest" description="Disordered" evidence="1">
    <location>
        <begin position="189"/>
        <end position="220"/>
    </location>
</feature>
<dbReference type="Pfam" id="PF00665">
    <property type="entry name" value="rve"/>
    <property type="match status" value="1"/>
</dbReference>
<accession>A0A8B2NCB8</accession>
<dbReference type="PANTHER" id="PTHR42648">
    <property type="entry name" value="TRANSPOSASE, PUTATIVE-RELATED"/>
    <property type="match status" value="1"/>
</dbReference>
<sequence length="220" mass="26437">MFDAQEQRILDLRRKRRLGVQRLRNELIRLDGLRLAIDTIHKVLYRFDLNRLKRQRLVRKGRKRYSRPLPGDRVQMDVCKIGPRLYQYTAIDDCSRYQVIGLFRNRSAKSTLTFLDQLVEEMPVSIQRIQTDHGQELFADAVQERLRSWSIRFRPIRPRSPHLNGKVERVQRTALEEFWPTVDLKDPELDARQPRRHRSHRSPLQPCRQRSHRRGDRCVV</sequence>
<dbReference type="EMBL" id="QHHQ01000019">
    <property type="protein sequence ID" value="RAH95922.1"/>
    <property type="molecule type" value="Genomic_DNA"/>
</dbReference>
<evidence type="ECO:0000313" key="3">
    <source>
        <dbReference type="EMBL" id="RAH95922.1"/>
    </source>
</evidence>
<dbReference type="InterPro" id="IPR039537">
    <property type="entry name" value="Retrotran_Ty1/copia-like"/>
</dbReference>
<dbReference type="Gene3D" id="3.30.420.10">
    <property type="entry name" value="Ribonuclease H-like superfamily/Ribonuclease H"/>
    <property type="match status" value="1"/>
</dbReference>
<reference evidence="3 4" key="1">
    <citation type="submission" date="2018-05" db="EMBL/GenBank/DDBJ databases">
        <title>Acuticoccus sediminis sp. nov., isolated from deep-sea sediment of Indian Ocean.</title>
        <authorList>
            <person name="Liu X."/>
            <person name="Lai Q."/>
            <person name="Du Y."/>
            <person name="Sun F."/>
            <person name="Zhang X."/>
            <person name="Wang S."/>
            <person name="Shao Z."/>
        </authorList>
    </citation>
    <scope>NUCLEOTIDE SEQUENCE [LARGE SCALE GENOMIC DNA]</scope>
    <source>
        <strain evidence="3 4">PTG4-2</strain>
    </source>
</reference>
<dbReference type="PROSITE" id="PS50994">
    <property type="entry name" value="INTEGRASE"/>
    <property type="match status" value="1"/>
</dbReference>
<evidence type="ECO:0000259" key="2">
    <source>
        <dbReference type="PROSITE" id="PS50994"/>
    </source>
</evidence>
<dbReference type="InterPro" id="IPR012337">
    <property type="entry name" value="RNaseH-like_sf"/>
</dbReference>